<dbReference type="InterPro" id="IPR007722">
    <property type="entry name" value="DCP2_BoxA"/>
</dbReference>
<evidence type="ECO:0000313" key="2">
    <source>
        <dbReference type="EMBL" id="EQB59836.1"/>
    </source>
</evidence>
<feature type="domain" description="mRNA decapping protein 2 Box A" evidence="1">
    <location>
        <begin position="25"/>
        <end position="100"/>
    </location>
</feature>
<protein>
    <submittedName>
        <fullName evidence="2">Mrna decapping enzyme 2</fullName>
    </submittedName>
</protein>
<dbReference type="PANTHER" id="PTHR23114:SF17">
    <property type="entry name" value="M7GPPPN-MRNA HYDROLASE"/>
    <property type="match status" value="1"/>
</dbReference>
<keyword evidence="3" id="KW-1185">Reference proteome</keyword>
<dbReference type="EMBL" id="KE647360">
    <property type="protein sequence ID" value="EQB59836.1"/>
    <property type="molecule type" value="Genomic_DNA"/>
</dbReference>
<dbReference type="Proteomes" id="UP000053780">
    <property type="component" value="Unassembled WGS sequence"/>
</dbReference>
<dbReference type="GO" id="GO:0000290">
    <property type="term" value="P:deadenylation-dependent decapping of nuclear-transcribed mRNA"/>
    <property type="evidence" value="ECO:0007669"/>
    <property type="project" value="TreeGrafter"/>
</dbReference>
<organism evidence="2 3">
    <name type="scientific">Vairimorpha apis BRL 01</name>
    <dbReference type="NCBI Taxonomy" id="1037528"/>
    <lineage>
        <taxon>Eukaryota</taxon>
        <taxon>Fungi</taxon>
        <taxon>Fungi incertae sedis</taxon>
        <taxon>Microsporidia</taxon>
        <taxon>Nosematidae</taxon>
        <taxon>Vairimorpha</taxon>
    </lineage>
</organism>
<dbReference type="GO" id="GO:0030145">
    <property type="term" value="F:manganese ion binding"/>
    <property type="evidence" value="ECO:0007669"/>
    <property type="project" value="InterPro"/>
</dbReference>
<evidence type="ECO:0000259" key="1">
    <source>
        <dbReference type="SMART" id="SM01125"/>
    </source>
</evidence>
<dbReference type="Pfam" id="PF05026">
    <property type="entry name" value="DCP2"/>
    <property type="match status" value="1"/>
</dbReference>
<dbReference type="SUPFAM" id="SSF140586">
    <property type="entry name" value="Dcp2 domain-like"/>
    <property type="match status" value="1"/>
</dbReference>
<proteinExistence type="predicted"/>
<dbReference type="SMART" id="SM01125">
    <property type="entry name" value="DCP2"/>
    <property type="match status" value="1"/>
</dbReference>
<dbReference type="PANTHER" id="PTHR23114">
    <property type="entry name" value="M7GPPPN-MRNA HYDROLASE"/>
    <property type="match status" value="1"/>
</dbReference>
<dbReference type="VEuPathDB" id="MicrosporidiaDB:NAPIS_ORF02602"/>
<dbReference type="GO" id="GO:0003723">
    <property type="term" value="F:RNA binding"/>
    <property type="evidence" value="ECO:0007669"/>
    <property type="project" value="InterPro"/>
</dbReference>
<dbReference type="GO" id="GO:0016787">
    <property type="term" value="F:hydrolase activity"/>
    <property type="evidence" value="ECO:0007669"/>
    <property type="project" value="InterPro"/>
</dbReference>
<reference evidence="2 3" key="1">
    <citation type="journal article" date="2013" name="BMC Genomics">
        <title>Genome sequencing and comparative genomics of honey bee microsporidia, Nosema apis reveal novel insights into host-parasite interactions.</title>
        <authorList>
            <person name="Chen Yp."/>
            <person name="Pettis J.S."/>
            <person name="Zhao Y."/>
            <person name="Liu X."/>
            <person name="Tallon L.J."/>
            <person name="Sadzewicz L.D."/>
            <person name="Li R."/>
            <person name="Zheng H."/>
            <person name="Huang S."/>
            <person name="Zhang X."/>
            <person name="Hamilton M.C."/>
            <person name="Pernal S.F."/>
            <person name="Melathopoulos A.P."/>
            <person name="Yan X."/>
            <person name="Evans J.D."/>
        </authorList>
    </citation>
    <scope>NUCLEOTIDE SEQUENCE [LARGE SCALE GENOMIC DNA]</scope>
    <source>
        <strain evidence="2 3">BRL 01</strain>
    </source>
</reference>
<dbReference type="GO" id="GO:0005737">
    <property type="term" value="C:cytoplasm"/>
    <property type="evidence" value="ECO:0007669"/>
    <property type="project" value="TreeGrafter"/>
</dbReference>
<dbReference type="HOGENOM" id="CLU_1644198_0_0_1"/>
<dbReference type="Gene3D" id="1.10.10.1050">
    <property type="entry name" value="Dcp2, box A domain"/>
    <property type="match status" value="1"/>
</dbReference>
<gene>
    <name evidence="2" type="ORF">NAPIS_ORF02602</name>
</gene>
<dbReference type="OrthoDB" id="18996at2759"/>
<evidence type="ECO:0000313" key="3">
    <source>
        <dbReference type="Proteomes" id="UP000053780"/>
    </source>
</evidence>
<dbReference type="InterPro" id="IPR036189">
    <property type="entry name" value="DCP2_BoxA_sf"/>
</dbReference>
<name>T0M8R4_9MICR</name>
<sequence>MKKEISSQVNYYNNKNKKQQITINKYILDEISVRFLVQIDESDFQNVERLFFILEEAHWFYIDNYREKNICFIDFCNLIVNHNSLQIDVNKGFKIFRNYKKGIKVFGCIIFDRSMENVLVVQEKRVGSYSFPKEEIGYDVSQKIIKHVTFTIFEKMNFFLF</sequence>
<dbReference type="AlphaFoldDB" id="T0M8R4"/>
<accession>T0M8R4</accession>